<proteinExistence type="predicted"/>
<organism evidence="1 2">
    <name type="scientific">Halomonas beimenensis</name>
    <dbReference type="NCBI Taxonomy" id="475662"/>
    <lineage>
        <taxon>Bacteria</taxon>
        <taxon>Pseudomonadati</taxon>
        <taxon>Pseudomonadota</taxon>
        <taxon>Gammaproteobacteria</taxon>
        <taxon>Oceanospirillales</taxon>
        <taxon>Halomonadaceae</taxon>
        <taxon>Halomonas</taxon>
    </lineage>
</organism>
<dbReference type="AlphaFoldDB" id="A0A291P6K4"/>
<keyword evidence="2" id="KW-1185">Reference proteome</keyword>
<sequence>MDALVVVVMPCCRVRECKAGFRGSPLAAMSLAHRRRFLLCCLDSCECRDMPPISIGSLSILLRYRNRPHPLRRRRPPGPAMFLQYQWIAAYLPIQATLPSSRD</sequence>
<dbReference type="EMBL" id="CP021435">
    <property type="protein sequence ID" value="ATJ82508.1"/>
    <property type="molecule type" value="Genomic_DNA"/>
</dbReference>
<reference evidence="1 2" key="1">
    <citation type="journal article" date="2017" name="Sci. Rep.">
        <title>Revealing the Saline Adaptation Strategies of the Halophilic Bacterium Halomonas beimenensis through High-throughput Omics and Transposon Mutagenesis Approaches.</title>
        <authorList>
            <person name="Chen Y.H."/>
            <person name="Lin S.S."/>
            <person name="Shyu Y.T."/>
        </authorList>
    </citation>
    <scope>NUCLEOTIDE SEQUENCE [LARGE SCALE GENOMIC DNA]</scope>
    <source>
        <strain evidence="1 2">NTU-111</strain>
    </source>
</reference>
<accession>A0A291P6K4</accession>
<dbReference type="Proteomes" id="UP000219993">
    <property type="component" value="Chromosome"/>
</dbReference>
<dbReference type="KEGG" id="hbe:BEI_1521"/>
<evidence type="ECO:0000313" key="1">
    <source>
        <dbReference type="EMBL" id="ATJ82508.1"/>
    </source>
</evidence>
<gene>
    <name evidence="1" type="ORF">BEI_1521</name>
</gene>
<name>A0A291P6K4_9GAMM</name>
<protein>
    <submittedName>
        <fullName evidence="1">Uncharacterized protein</fullName>
    </submittedName>
</protein>
<evidence type="ECO:0000313" key="2">
    <source>
        <dbReference type="Proteomes" id="UP000219993"/>
    </source>
</evidence>